<keyword evidence="2" id="KW-1185">Reference proteome</keyword>
<evidence type="ECO:0000313" key="1">
    <source>
        <dbReference type="EnsemblProtists" id="EOD31837"/>
    </source>
</evidence>
<organism evidence="1 2">
    <name type="scientific">Emiliania huxleyi (strain CCMP1516)</name>
    <dbReference type="NCBI Taxonomy" id="280463"/>
    <lineage>
        <taxon>Eukaryota</taxon>
        <taxon>Haptista</taxon>
        <taxon>Haptophyta</taxon>
        <taxon>Prymnesiophyceae</taxon>
        <taxon>Isochrysidales</taxon>
        <taxon>Noelaerhabdaceae</taxon>
        <taxon>Emiliania</taxon>
    </lineage>
</organism>
<dbReference type="EnsemblProtists" id="EOD31837">
    <property type="protein sequence ID" value="EOD31837"/>
    <property type="gene ID" value="EMIHUDRAFT_231247"/>
</dbReference>
<dbReference type="SUPFAM" id="SSF56399">
    <property type="entry name" value="ADP-ribosylation"/>
    <property type="match status" value="1"/>
</dbReference>
<proteinExistence type="predicted"/>
<dbReference type="HOGENOM" id="CLU_1121828_0_0_1"/>
<dbReference type="Proteomes" id="UP000013827">
    <property type="component" value="Unassembled WGS sequence"/>
</dbReference>
<dbReference type="KEGG" id="ehx:EMIHUDRAFT_231247"/>
<dbReference type="AlphaFoldDB" id="A0A0D3K7V2"/>
<protein>
    <recommendedName>
        <fullName evidence="3">PARP catalytic domain-containing protein</fullName>
    </recommendedName>
</protein>
<dbReference type="PaxDb" id="2903-EOD31837"/>
<sequence>MTLADEIERSGAFRDVIRASNRQESEIARLRDAFAAKSNRGERKLKLYHGTSLEAALRIESQGFQASATGCLGPGVYLARADKALRFAQEGGRHGGAEGGLVEVLVRFKNPKFVAADDDTWQAEGYDACRAEETSASQNMEWRCPVVNGVGTRYIAIPAAEERGKGLFECGDCGNVWTSNTACRSLKQYCHAENCNAREEMRGFLPKEIRAPEPAWLRARHAGRPDASWEHPAQALVLWGRPQMTCEC</sequence>
<reference evidence="2" key="1">
    <citation type="journal article" date="2013" name="Nature">
        <title>Pan genome of the phytoplankton Emiliania underpins its global distribution.</title>
        <authorList>
            <person name="Read B.A."/>
            <person name="Kegel J."/>
            <person name="Klute M.J."/>
            <person name="Kuo A."/>
            <person name="Lefebvre S.C."/>
            <person name="Maumus F."/>
            <person name="Mayer C."/>
            <person name="Miller J."/>
            <person name="Monier A."/>
            <person name="Salamov A."/>
            <person name="Young J."/>
            <person name="Aguilar M."/>
            <person name="Claverie J.M."/>
            <person name="Frickenhaus S."/>
            <person name="Gonzalez K."/>
            <person name="Herman E.K."/>
            <person name="Lin Y.C."/>
            <person name="Napier J."/>
            <person name="Ogata H."/>
            <person name="Sarno A.F."/>
            <person name="Shmutz J."/>
            <person name="Schroeder D."/>
            <person name="de Vargas C."/>
            <person name="Verret F."/>
            <person name="von Dassow P."/>
            <person name="Valentin K."/>
            <person name="Van de Peer Y."/>
            <person name="Wheeler G."/>
            <person name="Dacks J.B."/>
            <person name="Delwiche C.F."/>
            <person name="Dyhrman S.T."/>
            <person name="Glockner G."/>
            <person name="John U."/>
            <person name="Richards T."/>
            <person name="Worden A.Z."/>
            <person name="Zhang X."/>
            <person name="Grigoriev I.V."/>
            <person name="Allen A.E."/>
            <person name="Bidle K."/>
            <person name="Borodovsky M."/>
            <person name="Bowler C."/>
            <person name="Brownlee C."/>
            <person name="Cock J.M."/>
            <person name="Elias M."/>
            <person name="Gladyshev V.N."/>
            <person name="Groth M."/>
            <person name="Guda C."/>
            <person name="Hadaegh A."/>
            <person name="Iglesias-Rodriguez M.D."/>
            <person name="Jenkins J."/>
            <person name="Jones B.M."/>
            <person name="Lawson T."/>
            <person name="Leese F."/>
            <person name="Lindquist E."/>
            <person name="Lobanov A."/>
            <person name="Lomsadze A."/>
            <person name="Malik S.B."/>
            <person name="Marsh M.E."/>
            <person name="Mackinder L."/>
            <person name="Mock T."/>
            <person name="Mueller-Roeber B."/>
            <person name="Pagarete A."/>
            <person name="Parker M."/>
            <person name="Probert I."/>
            <person name="Quesneville H."/>
            <person name="Raines C."/>
            <person name="Rensing S.A."/>
            <person name="Riano-Pachon D.M."/>
            <person name="Richier S."/>
            <person name="Rokitta S."/>
            <person name="Shiraiwa Y."/>
            <person name="Soanes D.M."/>
            <person name="van der Giezen M."/>
            <person name="Wahlund T.M."/>
            <person name="Williams B."/>
            <person name="Wilson W."/>
            <person name="Wolfe G."/>
            <person name="Wurch L.L."/>
        </authorList>
    </citation>
    <scope>NUCLEOTIDE SEQUENCE</scope>
</reference>
<dbReference type="RefSeq" id="XP_005784266.1">
    <property type="nucleotide sequence ID" value="XM_005784209.1"/>
</dbReference>
<evidence type="ECO:0008006" key="3">
    <source>
        <dbReference type="Google" id="ProtNLM"/>
    </source>
</evidence>
<name>A0A0D3K7V2_EMIH1</name>
<reference evidence="1" key="2">
    <citation type="submission" date="2024-10" db="UniProtKB">
        <authorList>
            <consortium name="EnsemblProtists"/>
        </authorList>
    </citation>
    <scope>IDENTIFICATION</scope>
</reference>
<dbReference type="GO" id="GO:0005737">
    <property type="term" value="C:cytoplasm"/>
    <property type="evidence" value="ECO:0007669"/>
    <property type="project" value="TreeGrafter"/>
</dbReference>
<dbReference type="Gene3D" id="3.90.175.10">
    <property type="entry name" value="Diphtheria Toxin, domain 1"/>
    <property type="match status" value="1"/>
</dbReference>
<dbReference type="GeneID" id="17277105"/>
<dbReference type="PANTHER" id="PTHR36542">
    <property type="entry name" value="GIG2-LIKE PROTEIN DRED-RELATED"/>
    <property type="match status" value="1"/>
</dbReference>
<accession>A0A0D3K7V2</accession>
<evidence type="ECO:0000313" key="2">
    <source>
        <dbReference type="Proteomes" id="UP000013827"/>
    </source>
</evidence>